<reference evidence="2" key="1">
    <citation type="journal article" date="2018" name="Genome Biol. Evol.">
        <title>Genomics and development of Lentinus tigrinus, a white-rot wood-decaying mushroom with dimorphic fruiting bodies.</title>
        <authorList>
            <person name="Wu B."/>
            <person name="Xu Z."/>
            <person name="Knudson A."/>
            <person name="Carlson A."/>
            <person name="Chen N."/>
            <person name="Kovaka S."/>
            <person name="LaButti K."/>
            <person name="Lipzen A."/>
            <person name="Pennachio C."/>
            <person name="Riley R."/>
            <person name="Schakwitz W."/>
            <person name="Umezawa K."/>
            <person name="Ohm R.A."/>
            <person name="Grigoriev I.V."/>
            <person name="Nagy L.G."/>
            <person name="Gibbons J."/>
            <person name="Hibbett D."/>
        </authorList>
    </citation>
    <scope>NUCLEOTIDE SEQUENCE [LARGE SCALE GENOMIC DNA]</scope>
    <source>
        <strain evidence="2">ALCF2SS1-6</strain>
    </source>
</reference>
<dbReference type="EMBL" id="ML122264">
    <property type="protein sequence ID" value="RPD60928.1"/>
    <property type="molecule type" value="Genomic_DNA"/>
</dbReference>
<name>A0A5C2SCC9_9APHY</name>
<evidence type="ECO:0008006" key="4">
    <source>
        <dbReference type="Google" id="ProtNLM"/>
    </source>
</evidence>
<evidence type="ECO:0000313" key="3">
    <source>
        <dbReference type="Proteomes" id="UP000313359"/>
    </source>
</evidence>
<organism evidence="2 3">
    <name type="scientific">Lentinus tigrinus ALCF2SS1-6</name>
    <dbReference type="NCBI Taxonomy" id="1328759"/>
    <lineage>
        <taxon>Eukaryota</taxon>
        <taxon>Fungi</taxon>
        <taxon>Dikarya</taxon>
        <taxon>Basidiomycota</taxon>
        <taxon>Agaricomycotina</taxon>
        <taxon>Agaricomycetes</taxon>
        <taxon>Polyporales</taxon>
        <taxon>Polyporaceae</taxon>
        <taxon>Lentinus</taxon>
    </lineage>
</organism>
<dbReference type="InterPro" id="IPR011333">
    <property type="entry name" value="SKP1/BTB/POZ_sf"/>
</dbReference>
<evidence type="ECO:0000256" key="1">
    <source>
        <dbReference type="SAM" id="MobiDB-lite"/>
    </source>
</evidence>
<dbReference type="OrthoDB" id="3893071at2759"/>
<feature type="region of interest" description="Disordered" evidence="1">
    <location>
        <begin position="60"/>
        <end position="150"/>
    </location>
</feature>
<proteinExistence type="predicted"/>
<evidence type="ECO:0000313" key="2">
    <source>
        <dbReference type="EMBL" id="RPD60928.1"/>
    </source>
</evidence>
<dbReference type="STRING" id="1328759.A0A5C2SCC9"/>
<feature type="compositionally biased region" description="Pro residues" evidence="1">
    <location>
        <begin position="485"/>
        <end position="496"/>
    </location>
</feature>
<dbReference type="Gene3D" id="3.30.710.10">
    <property type="entry name" value="Potassium Channel Kv1.1, Chain A"/>
    <property type="match status" value="1"/>
</dbReference>
<feature type="region of interest" description="Disordered" evidence="1">
    <location>
        <begin position="462"/>
        <end position="496"/>
    </location>
</feature>
<gene>
    <name evidence="2" type="ORF">L227DRAFT_87490</name>
</gene>
<accession>A0A5C2SCC9</accession>
<keyword evidence="3" id="KW-1185">Reference proteome</keyword>
<feature type="compositionally biased region" description="Basic and acidic residues" evidence="1">
    <location>
        <begin position="65"/>
        <end position="78"/>
    </location>
</feature>
<protein>
    <recommendedName>
        <fullName evidence="4">BTB domain-containing protein</fullName>
    </recommendedName>
</protein>
<feature type="compositionally biased region" description="Polar residues" evidence="1">
    <location>
        <begin position="108"/>
        <end position="121"/>
    </location>
</feature>
<dbReference type="AlphaFoldDB" id="A0A5C2SCC9"/>
<dbReference type="Proteomes" id="UP000313359">
    <property type="component" value="Unassembled WGS sequence"/>
</dbReference>
<sequence length="567" mass="62912">MAVAAIIAAVALLVLGGLLVELRAPLVSLLQALVWRVCRYGVDRLVELFPESRQLRKLSGEVASEDTKSVVREDRVDLEPTSTSAPAPSVYRPPGDTHAPQDRDQESFCYTPSTDDQSDTATVHGEDYAIADPDSKAGGCPNPIEESPRKDEEVWFEDGNLILATATVQFRVYRGLLVRHSLVFKDMLSLPQPPDSDALRKCTQCVPVITIPVADSPQDLRHFLKALTGNCLLYVTEDGMHPTYHEISSLIRMSHKYQCETILERCMKYMSSFYHDDFELWRNDEEVFSPPGFERIHSIGVVNLARLVGADKWLPGALMGCCMLGAELVDGFQREDGTRETLSLDDLGRCYLGRANLVEANATATLKLLKQTLSPDCRRPERCEPTLRQLLGDLADVEEHKKTVFNLRWDWSWTPYVDRQDVERELCWECYRMLGKHGRQKEIHAEIYERLPEMMCVKVERWGMPDPAPQPEEAPQDDADGAAPTPAPPAGGIPVPPLVIPPPQPIIIQPPQNAPPPPLPPPIVIPPAMHVVIPPPLMAQGHWQAPPPPPAQPAVPVVIIPPAAPGP</sequence>